<dbReference type="GO" id="GO:0016226">
    <property type="term" value="P:iron-sulfur cluster assembly"/>
    <property type="evidence" value="ECO:0007669"/>
    <property type="project" value="TreeGrafter"/>
</dbReference>
<protein>
    <recommendedName>
        <fullName evidence="4">tRNA-modifying protein YgfZ</fullName>
    </recommendedName>
</protein>
<dbReference type="STRING" id="1778263.TPER_HE00424"/>
<dbReference type="InterPro" id="IPR017703">
    <property type="entry name" value="YgfZ/GCV_T_CS"/>
</dbReference>
<dbReference type="RefSeq" id="WP_067567991.1">
    <property type="nucleotide sequence ID" value="NZ_LN999835.1"/>
</dbReference>
<dbReference type="GO" id="GO:0005542">
    <property type="term" value="F:folic acid binding"/>
    <property type="evidence" value="ECO:0007669"/>
    <property type="project" value="UniProtKB-UniRule"/>
</dbReference>
<comment type="function">
    <text evidence="4">Folate-binding protein involved in regulating the level of ATP-DnaA and in the modification of some tRNAs. It is probably a key factor in regulatory networks that act via tRNA modification, such as initiation of chromosomal replication.</text>
</comment>
<keyword evidence="3 4" id="KW-0290">Folate-binding</keyword>
<comment type="similarity">
    <text evidence="4">Belongs to the tRNA-modifying YgfZ family.</text>
</comment>
<evidence type="ECO:0000313" key="7">
    <source>
        <dbReference type="Proteomes" id="UP000095477"/>
    </source>
</evidence>
<dbReference type="OrthoDB" id="9796287at2"/>
<dbReference type="Gene3D" id="2.40.30.160">
    <property type="match status" value="1"/>
</dbReference>
<dbReference type="InterPro" id="IPR029043">
    <property type="entry name" value="GcvT/YgfZ_C"/>
</dbReference>
<dbReference type="KEGG" id="hed:TPER_HE00424"/>
<dbReference type="HAMAP" id="MF_01175">
    <property type="entry name" value="tRNA_modifying_YgfZ"/>
    <property type="match status" value="1"/>
</dbReference>
<proteinExistence type="inferred from homology"/>
<evidence type="ECO:0000256" key="4">
    <source>
        <dbReference type="HAMAP-Rule" id="MF_01175"/>
    </source>
</evidence>
<keyword evidence="2 4" id="KW-0819">tRNA processing</keyword>
<name>A0A143WUF9_9ENTR</name>
<dbReference type="SUPFAM" id="SSF103025">
    <property type="entry name" value="Folate-binding domain"/>
    <property type="match status" value="1"/>
</dbReference>
<dbReference type="Gene3D" id="3.30.70.1630">
    <property type="match status" value="1"/>
</dbReference>
<feature type="binding site" evidence="4">
    <location>
        <position position="190"/>
    </location>
    <ligand>
        <name>folate</name>
        <dbReference type="ChEBI" id="CHEBI:62501"/>
    </ligand>
</feature>
<dbReference type="InterPro" id="IPR048451">
    <property type="entry name" value="YgfZ_barrel"/>
</dbReference>
<evidence type="ECO:0000256" key="2">
    <source>
        <dbReference type="ARBA" id="ARBA00022694"/>
    </source>
</evidence>
<comment type="subcellular location">
    <subcellularLocation>
        <location evidence="4">Cytoplasm</location>
    </subcellularLocation>
</comment>
<reference evidence="7" key="1">
    <citation type="submission" date="2016-01" db="EMBL/GenBank/DDBJ databases">
        <authorList>
            <person name="Husnik F."/>
        </authorList>
    </citation>
    <scope>NUCLEOTIDE SEQUENCE [LARGE SCALE GENOMIC DNA]</scope>
</reference>
<evidence type="ECO:0000256" key="1">
    <source>
        <dbReference type="ARBA" id="ARBA00022490"/>
    </source>
</evidence>
<dbReference type="SUPFAM" id="SSF101790">
    <property type="entry name" value="Aminomethyltransferase beta-barrel domain"/>
    <property type="match status" value="1"/>
</dbReference>
<evidence type="ECO:0000259" key="5">
    <source>
        <dbReference type="Pfam" id="PF21130"/>
    </source>
</evidence>
<gene>
    <name evidence="6" type="primary">ygfZ</name>
    <name evidence="6" type="ORF">TPER_HE00424</name>
</gene>
<keyword evidence="7" id="KW-1185">Reference proteome</keyword>
<dbReference type="PANTHER" id="PTHR22602:SF0">
    <property type="entry name" value="TRANSFERASE CAF17, MITOCHONDRIAL-RELATED"/>
    <property type="match status" value="1"/>
</dbReference>
<dbReference type="GO" id="GO:0005737">
    <property type="term" value="C:cytoplasm"/>
    <property type="evidence" value="ECO:0007669"/>
    <property type="project" value="UniProtKB-SubCell"/>
</dbReference>
<sequence>MPYQVHFQPRLPYSSSNLPLTLISLEAWALVTLSGVDTVKYLQGQLTCDVASLDANSFSFAAHCNAKGKMLSHLCVFYRGEGMAYIERRSVLDSQLAELKKYAVFSKTNIIVDDQAVLLGLAGFQAPAALSSLFYEIPDASSSVVQYQDTTLLYYNLPAPRFLLITTLKKSYFIKQKLEGQAQFNNSRQWLVLDIEAGYPVIDLANSAQLIPQAANVQALDGISFNKGCYAGQEIIARTKYRCANKRQLYWLVGKAGHRPTIGDNLELKMGENWHRTGTILAACQLEDGNFCLQAVLNNNLSPDSVLRVRNDSDDSGALFIQQLPYIINK</sequence>
<dbReference type="PANTHER" id="PTHR22602">
    <property type="entry name" value="TRANSFERASE CAF17, MITOCHONDRIAL-RELATED"/>
    <property type="match status" value="1"/>
</dbReference>
<dbReference type="InterPro" id="IPR023758">
    <property type="entry name" value="tRNA-modifying_YgfZ"/>
</dbReference>
<dbReference type="EMBL" id="LN999835">
    <property type="protein sequence ID" value="CUX97338.1"/>
    <property type="molecule type" value="Genomic_DNA"/>
</dbReference>
<evidence type="ECO:0000313" key="6">
    <source>
        <dbReference type="EMBL" id="CUX97338.1"/>
    </source>
</evidence>
<accession>A0A143WUF9</accession>
<feature type="binding site" evidence="4">
    <location>
        <position position="28"/>
    </location>
    <ligand>
        <name>folate</name>
        <dbReference type="ChEBI" id="CHEBI:62501"/>
    </ligand>
</feature>
<dbReference type="NCBIfam" id="TIGR03317">
    <property type="entry name" value="ygfZ_signature"/>
    <property type="match status" value="1"/>
</dbReference>
<dbReference type="NCBIfam" id="NF007110">
    <property type="entry name" value="PRK09559.1"/>
    <property type="match status" value="1"/>
</dbReference>
<keyword evidence="1 4" id="KW-0963">Cytoplasm</keyword>
<feature type="domain" description="tRNA-modifying protein YgfZ-like beta-barrel" evidence="5">
    <location>
        <begin position="245"/>
        <end position="312"/>
    </location>
</feature>
<dbReference type="Gene3D" id="3.30.70.1400">
    <property type="entry name" value="Aminomethyltransferase beta-barrel domains"/>
    <property type="match status" value="1"/>
</dbReference>
<evidence type="ECO:0000256" key="3">
    <source>
        <dbReference type="ARBA" id="ARBA00022954"/>
    </source>
</evidence>
<dbReference type="Proteomes" id="UP000095477">
    <property type="component" value="Chromosome I"/>
</dbReference>
<dbReference type="AlphaFoldDB" id="A0A143WUF9"/>
<dbReference type="GO" id="GO:0009451">
    <property type="term" value="P:RNA modification"/>
    <property type="evidence" value="ECO:0007669"/>
    <property type="project" value="InterPro"/>
</dbReference>
<dbReference type="InterPro" id="IPR045179">
    <property type="entry name" value="YgfZ/GcvT"/>
</dbReference>
<dbReference type="GO" id="GO:0008033">
    <property type="term" value="P:tRNA processing"/>
    <property type="evidence" value="ECO:0007669"/>
    <property type="project" value="UniProtKB-UniRule"/>
</dbReference>
<organism evidence="6 7">
    <name type="scientific">Candidatus Hoaglandella endobia</name>
    <dbReference type="NCBI Taxonomy" id="1778263"/>
    <lineage>
        <taxon>Bacteria</taxon>
        <taxon>Pseudomonadati</taxon>
        <taxon>Pseudomonadota</taxon>
        <taxon>Gammaproteobacteria</taxon>
        <taxon>Enterobacterales</taxon>
        <taxon>Enterobacteriaceae</taxon>
        <taxon>Candidatus Hoaglandella</taxon>
    </lineage>
</organism>
<dbReference type="PATRIC" id="fig|1778263.3.peg.424"/>
<dbReference type="Pfam" id="PF21130">
    <property type="entry name" value="YgfZ_barrel"/>
    <property type="match status" value="1"/>
</dbReference>